<dbReference type="EMBL" id="BKCJ010007767">
    <property type="protein sequence ID" value="GEU78908.1"/>
    <property type="molecule type" value="Genomic_DNA"/>
</dbReference>
<protein>
    <submittedName>
        <fullName evidence="1">Uncharacterized protein</fullName>
    </submittedName>
</protein>
<gene>
    <name evidence="1" type="ORF">Tci_050886</name>
</gene>
<proteinExistence type="predicted"/>
<comment type="caution">
    <text evidence="1">The sequence shown here is derived from an EMBL/GenBank/DDBJ whole genome shotgun (WGS) entry which is preliminary data.</text>
</comment>
<name>A0A6L2MY54_TANCI</name>
<organism evidence="1">
    <name type="scientific">Tanacetum cinerariifolium</name>
    <name type="common">Dalmatian daisy</name>
    <name type="synonym">Chrysanthemum cinerariifolium</name>
    <dbReference type="NCBI Taxonomy" id="118510"/>
    <lineage>
        <taxon>Eukaryota</taxon>
        <taxon>Viridiplantae</taxon>
        <taxon>Streptophyta</taxon>
        <taxon>Embryophyta</taxon>
        <taxon>Tracheophyta</taxon>
        <taxon>Spermatophyta</taxon>
        <taxon>Magnoliopsida</taxon>
        <taxon>eudicotyledons</taxon>
        <taxon>Gunneridae</taxon>
        <taxon>Pentapetalae</taxon>
        <taxon>asterids</taxon>
        <taxon>campanulids</taxon>
        <taxon>Asterales</taxon>
        <taxon>Asteraceae</taxon>
        <taxon>Asteroideae</taxon>
        <taxon>Anthemideae</taxon>
        <taxon>Anthemidinae</taxon>
        <taxon>Tanacetum</taxon>
    </lineage>
</organism>
<dbReference type="AlphaFoldDB" id="A0A6L2MY54"/>
<accession>A0A6L2MY54</accession>
<evidence type="ECO:0000313" key="1">
    <source>
        <dbReference type="EMBL" id="GEU78908.1"/>
    </source>
</evidence>
<sequence length="128" mass="13719">MPHLHTSFHASKKKYGASDLVIRVLHDIGVWPERESFNDRGLGEVTVTVVVTTVGSVRFGGGGIETSVSSDSKVVVPDLEVLVVVAPVIVVVVVEDLTGSFNGGGCVRKEKRKKIGKTMFKTHFVAST</sequence>
<reference evidence="1" key="1">
    <citation type="journal article" date="2019" name="Sci. Rep.">
        <title>Draft genome of Tanacetum cinerariifolium, the natural source of mosquito coil.</title>
        <authorList>
            <person name="Yamashiro T."/>
            <person name="Shiraishi A."/>
            <person name="Satake H."/>
            <person name="Nakayama K."/>
        </authorList>
    </citation>
    <scope>NUCLEOTIDE SEQUENCE</scope>
</reference>